<feature type="transmembrane region" description="Helical" evidence="6">
    <location>
        <begin position="172"/>
        <end position="192"/>
    </location>
</feature>
<evidence type="ECO:0000313" key="8">
    <source>
        <dbReference type="Proteomes" id="UP000279470"/>
    </source>
</evidence>
<proteinExistence type="predicted"/>
<keyword evidence="3 6" id="KW-0812">Transmembrane</keyword>
<sequence>MENKKAILKNNFKSLFKKKSVKQINLKVLQNNKLKKSLSLLQIVSLGIGVIVGAGIFVLTGIAASMHAGPAITLSFALSGVVCICAGLCYAEFASMLKTSGSSYSYIYVTFGRFPAWIIGSISAIGYFLGAVSVAVGWSGYFIDILNTFNFNISQKFTSPTGTKYMLDNKHFYSYLDLPAFAISLISAFILYRGISLSSIITTISVIIKLSVLLCFVSIGIFYIDINNWIPYIPENQGKFGKYGYSGIIAGVSMVFLAFNGFDSICTSAQEVKNPRKNIPLGIIITIILVTIIYIVTSAVMTGLISYKQLNAPQALALAVNNIGLPWLNYIVKFGALAGLSSVIIVSQYTVTRILLSMSEDKLLPNIFTKIHSKNQIPHIITIIIGLSMAILAATTNLHNVVKLSSFFIIITVISICLATIIMRYTKSKLIRGFYCPLMPIPPIIAIILSLYIIYSYPIQIYLNAIIILIILAVIYFLKKHE</sequence>
<feature type="transmembrane region" description="Helical" evidence="6">
    <location>
        <begin position="377"/>
        <end position="398"/>
    </location>
</feature>
<feature type="transmembrane region" description="Helical" evidence="6">
    <location>
        <begin position="434"/>
        <end position="455"/>
    </location>
</feature>
<evidence type="ECO:0000256" key="6">
    <source>
        <dbReference type="SAM" id="Phobius"/>
    </source>
</evidence>
<evidence type="ECO:0000256" key="4">
    <source>
        <dbReference type="ARBA" id="ARBA00022989"/>
    </source>
</evidence>
<evidence type="ECO:0000256" key="1">
    <source>
        <dbReference type="ARBA" id="ARBA00004141"/>
    </source>
</evidence>
<dbReference type="GO" id="GO:0016020">
    <property type="term" value="C:membrane"/>
    <property type="evidence" value="ECO:0007669"/>
    <property type="project" value="UniProtKB-SubCell"/>
</dbReference>
<dbReference type="PIRSF" id="PIRSF006060">
    <property type="entry name" value="AA_transporter"/>
    <property type="match status" value="1"/>
</dbReference>
<organism evidence="7 8">
    <name type="scientific">Candidatus Aquarickettsia rohweri</name>
    <dbReference type="NCBI Taxonomy" id="2602574"/>
    <lineage>
        <taxon>Bacteria</taxon>
        <taxon>Pseudomonadati</taxon>
        <taxon>Pseudomonadota</taxon>
        <taxon>Alphaproteobacteria</taxon>
        <taxon>Rickettsiales</taxon>
        <taxon>Candidatus Midichloriaceae</taxon>
        <taxon>Candidatus Aquarickettsia</taxon>
    </lineage>
</organism>
<comment type="subcellular location">
    <subcellularLocation>
        <location evidence="1">Membrane</location>
        <topology evidence="1">Multi-pass membrane protein</topology>
    </subcellularLocation>
</comment>
<gene>
    <name evidence="7" type="ORF">EIC27_00290</name>
</gene>
<feature type="transmembrane region" description="Helical" evidence="6">
    <location>
        <begin position="204"/>
        <end position="224"/>
    </location>
</feature>
<feature type="transmembrane region" description="Helical" evidence="6">
    <location>
        <begin position="461"/>
        <end position="478"/>
    </location>
</feature>
<dbReference type="AlphaFoldDB" id="A0A3S0ACE0"/>
<dbReference type="PANTHER" id="PTHR43243:SF4">
    <property type="entry name" value="CATIONIC AMINO ACID TRANSPORTER 4"/>
    <property type="match status" value="1"/>
</dbReference>
<feature type="transmembrane region" description="Helical" evidence="6">
    <location>
        <begin position="114"/>
        <end position="138"/>
    </location>
</feature>
<accession>A0A3S0ACE0</accession>
<dbReference type="InterPro" id="IPR002293">
    <property type="entry name" value="AA/rel_permease1"/>
</dbReference>
<dbReference type="EMBL" id="RXFM01000002">
    <property type="protein sequence ID" value="RST72467.1"/>
    <property type="molecule type" value="Genomic_DNA"/>
</dbReference>
<evidence type="ECO:0000256" key="2">
    <source>
        <dbReference type="ARBA" id="ARBA00022448"/>
    </source>
</evidence>
<keyword evidence="4 6" id="KW-1133">Transmembrane helix</keyword>
<feature type="transmembrane region" description="Helical" evidence="6">
    <location>
        <begin position="71"/>
        <end position="93"/>
    </location>
</feature>
<dbReference type="OrthoDB" id="9804700at2"/>
<dbReference type="GO" id="GO:0015171">
    <property type="term" value="F:amino acid transmembrane transporter activity"/>
    <property type="evidence" value="ECO:0007669"/>
    <property type="project" value="TreeGrafter"/>
</dbReference>
<evidence type="ECO:0000313" key="7">
    <source>
        <dbReference type="EMBL" id="RST72467.1"/>
    </source>
</evidence>
<dbReference type="Proteomes" id="UP000279470">
    <property type="component" value="Unassembled WGS sequence"/>
</dbReference>
<feature type="transmembrane region" description="Helical" evidence="6">
    <location>
        <begin position="40"/>
        <end position="65"/>
    </location>
</feature>
<evidence type="ECO:0000256" key="3">
    <source>
        <dbReference type="ARBA" id="ARBA00022692"/>
    </source>
</evidence>
<dbReference type="Pfam" id="PF13520">
    <property type="entry name" value="AA_permease_2"/>
    <property type="match status" value="1"/>
</dbReference>
<dbReference type="RefSeq" id="WP_126044172.1">
    <property type="nucleotide sequence ID" value="NZ_RXFM01000002.1"/>
</dbReference>
<keyword evidence="5 6" id="KW-0472">Membrane</keyword>
<keyword evidence="8" id="KW-1185">Reference proteome</keyword>
<protein>
    <submittedName>
        <fullName evidence="7">Amino acid permease</fullName>
    </submittedName>
</protein>
<feature type="transmembrane region" description="Helical" evidence="6">
    <location>
        <begin position="244"/>
        <end position="262"/>
    </location>
</feature>
<reference evidence="8" key="1">
    <citation type="submission" date="2018-11" db="EMBL/GenBank/DDBJ databases">
        <title>Phylogenetic, genomic, and biogeographic characterization of a novel and ubiquitous marine invertebrate-associated Rickettsiales parasite, Candidatus Marinoinvertebrata rohwerii, gen. nov., sp. nov.</title>
        <authorList>
            <person name="Klinges J.G."/>
            <person name="Rosales S.M."/>
            <person name="Mcminds R."/>
            <person name="Shaver E.C."/>
            <person name="Shantz A."/>
            <person name="Peters E.C."/>
            <person name="Burkepile D.E."/>
            <person name="Silliman B.R."/>
            <person name="Vega Thurber R.L."/>
        </authorList>
    </citation>
    <scope>NUCLEOTIDE SEQUENCE [LARGE SCALE GENOMIC DNA]</scope>
    <source>
        <strain evidence="8">a_cerv_44</strain>
    </source>
</reference>
<name>A0A3S0ACE0_9RICK</name>
<evidence type="ECO:0000256" key="5">
    <source>
        <dbReference type="ARBA" id="ARBA00023136"/>
    </source>
</evidence>
<comment type="caution">
    <text evidence="7">The sequence shown here is derived from an EMBL/GenBank/DDBJ whole genome shotgun (WGS) entry which is preliminary data.</text>
</comment>
<keyword evidence="2" id="KW-0813">Transport</keyword>
<feature type="transmembrane region" description="Helical" evidence="6">
    <location>
        <begin position="283"/>
        <end position="307"/>
    </location>
</feature>
<feature type="transmembrane region" description="Helical" evidence="6">
    <location>
        <begin position="404"/>
        <end position="422"/>
    </location>
</feature>
<dbReference type="PANTHER" id="PTHR43243">
    <property type="entry name" value="INNER MEMBRANE TRANSPORTER YGJI-RELATED"/>
    <property type="match status" value="1"/>
</dbReference>
<feature type="transmembrane region" description="Helical" evidence="6">
    <location>
        <begin position="327"/>
        <end position="356"/>
    </location>
</feature>
<dbReference type="Gene3D" id="1.20.1740.10">
    <property type="entry name" value="Amino acid/polyamine transporter I"/>
    <property type="match status" value="1"/>
</dbReference>